<dbReference type="Proteomes" id="UP001597365">
    <property type="component" value="Unassembled WGS sequence"/>
</dbReference>
<feature type="compositionally biased region" description="Polar residues" evidence="1">
    <location>
        <begin position="1"/>
        <end position="12"/>
    </location>
</feature>
<proteinExistence type="predicted"/>
<feature type="region of interest" description="Disordered" evidence="1">
    <location>
        <begin position="1"/>
        <end position="21"/>
    </location>
</feature>
<evidence type="ECO:0000256" key="1">
    <source>
        <dbReference type="SAM" id="MobiDB-lite"/>
    </source>
</evidence>
<accession>A0ABW4PGV0</accession>
<protein>
    <submittedName>
        <fullName evidence="2">Uncharacterized protein</fullName>
    </submittedName>
</protein>
<sequence>MLTFATKTTSLTPAAPAERDAVADLMGPREEPVSGAPVWAPEAAGLLLALILLSPKDPKEK</sequence>
<name>A0ABW4PGV0_9ACTN</name>
<evidence type="ECO:0000313" key="3">
    <source>
        <dbReference type="Proteomes" id="UP001597365"/>
    </source>
</evidence>
<dbReference type="EMBL" id="JBHUFU010000002">
    <property type="protein sequence ID" value="MFD1829180.1"/>
    <property type="molecule type" value="Genomic_DNA"/>
</dbReference>
<keyword evidence="3" id="KW-1185">Reference proteome</keyword>
<comment type="caution">
    <text evidence="2">The sequence shown here is derived from an EMBL/GenBank/DDBJ whole genome shotgun (WGS) entry which is preliminary data.</text>
</comment>
<evidence type="ECO:0000313" key="2">
    <source>
        <dbReference type="EMBL" id="MFD1829180.1"/>
    </source>
</evidence>
<gene>
    <name evidence="2" type="ORF">ACFSJS_05840</name>
</gene>
<organism evidence="2 3">
    <name type="scientific">Streptomyces desertarenae</name>
    <dbReference type="NCBI Taxonomy" id="2666184"/>
    <lineage>
        <taxon>Bacteria</taxon>
        <taxon>Bacillati</taxon>
        <taxon>Actinomycetota</taxon>
        <taxon>Actinomycetes</taxon>
        <taxon>Kitasatosporales</taxon>
        <taxon>Streptomycetaceae</taxon>
        <taxon>Streptomyces</taxon>
    </lineage>
</organism>
<dbReference type="RefSeq" id="WP_380897443.1">
    <property type="nucleotide sequence ID" value="NZ_JBHUFU010000002.1"/>
</dbReference>
<reference evidence="3" key="1">
    <citation type="journal article" date="2019" name="Int. J. Syst. Evol. Microbiol.">
        <title>The Global Catalogue of Microorganisms (GCM) 10K type strain sequencing project: providing services to taxonomists for standard genome sequencing and annotation.</title>
        <authorList>
            <consortium name="The Broad Institute Genomics Platform"/>
            <consortium name="The Broad Institute Genome Sequencing Center for Infectious Disease"/>
            <person name="Wu L."/>
            <person name="Ma J."/>
        </authorList>
    </citation>
    <scope>NUCLEOTIDE SEQUENCE [LARGE SCALE GENOMIC DNA]</scope>
    <source>
        <strain evidence="3">CGMCC 4.7455</strain>
    </source>
</reference>